<evidence type="ECO:0000313" key="3">
    <source>
        <dbReference type="Proteomes" id="UP000190648"/>
    </source>
</evidence>
<keyword evidence="3" id="KW-1185">Reference proteome</keyword>
<sequence>MPSDGLCQDGTDAGGAVGNSLRRGQGDLPQNSISSVMVIDPVKRRCQQKYDVMTKWCNEGTICALI</sequence>
<feature type="region of interest" description="Disordered" evidence="1">
    <location>
        <begin position="1"/>
        <end position="29"/>
    </location>
</feature>
<comment type="caution">
    <text evidence="2">The sequence shown here is derived from an EMBL/GenBank/DDBJ whole genome shotgun (WGS) entry which is preliminary data.</text>
</comment>
<dbReference type="Proteomes" id="UP000190648">
    <property type="component" value="Unassembled WGS sequence"/>
</dbReference>
<accession>A0A1V4JLM5</accession>
<gene>
    <name evidence="2" type="ORF">AV530_005496</name>
</gene>
<reference evidence="2 3" key="1">
    <citation type="submission" date="2016-02" db="EMBL/GenBank/DDBJ databases">
        <title>Band-tailed pigeon sequencing and assembly.</title>
        <authorList>
            <person name="Soares A.E."/>
            <person name="Novak B.J."/>
            <person name="Rice E.S."/>
            <person name="O'Connell B."/>
            <person name="Chang D."/>
            <person name="Weber S."/>
            <person name="Shapiro B."/>
        </authorList>
    </citation>
    <scope>NUCLEOTIDE SEQUENCE [LARGE SCALE GENOMIC DNA]</scope>
    <source>
        <strain evidence="2">BTP2013</strain>
        <tissue evidence="2">Blood</tissue>
    </source>
</reference>
<proteinExistence type="predicted"/>
<evidence type="ECO:0000313" key="2">
    <source>
        <dbReference type="EMBL" id="OPJ73083.1"/>
    </source>
</evidence>
<name>A0A1V4JLM5_PATFA</name>
<dbReference type="AlphaFoldDB" id="A0A1V4JLM5"/>
<evidence type="ECO:0000256" key="1">
    <source>
        <dbReference type="SAM" id="MobiDB-lite"/>
    </source>
</evidence>
<protein>
    <submittedName>
        <fullName evidence="2">Uncharacterized protein</fullName>
    </submittedName>
</protein>
<organism evidence="2 3">
    <name type="scientific">Patagioenas fasciata monilis</name>
    <dbReference type="NCBI Taxonomy" id="372326"/>
    <lineage>
        <taxon>Eukaryota</taxon>
        <taxon>Metazoa</taxon>
        <taxon>Chordata</taxon>
        <taxon>Craniata</taxon>
        <taxon>Vertebrata</taxon>
        <taxon>Euteleostomi</taxon>
        <taxon>Archelosauria</taxon>
        <taxon>Archosauria</taxon>
        <taxon>Dinosauria</taxon>
        <taxon>Saurischia</taxon>
        <taxon>Theropoda</taxon>
        <taxon>Coelurosauria</taxon>
        <taxon>Aves</taxon>
        <taxon>Neognathae</taxon>
        <taxon>Neoaves</taxon>
        <taxon>Columbimorphae</taxon>
        <taxon>Columbiformes</taxon>
        <taxon>Columbidae</taxon>
        <taxon>Patagioenas</taxon>
    </lineage>
</organism>
<dbReference type="EMBL" id="LSYS01006902">
    <property type="protein sequence ID" value="OPJ73083.1"/>
    <property type="molecule type" value="Genomic_DNA"/>
</dbReference>